<reference evidence="1 2" key="1">
    <citation type="submission" date="2024-04" db="EMBL/GenBank/DDBJ databases">
        <authorList>
            <person name="Waldvogel A.-M."/>
            <person name="Schoenle A."/>
        </authorList>
    </citation>
    <scope>NUCLEOTIDE SEQUENCE [LARGE SCALE GENOMIC DNA]</scope>
</reference>
<sequence>MWPLYVAPVCGPGMWPLYVAPVCGPGMWPQYVAPVCGPGMWPLYVAPVCGPSMWPQYVAPAYAMMLSLSENNPLHAPSQSSLDAWLSLSGGPSETSGFHPLNHI</sequence>
<name>A0AAV2LVV7_KNICA</name>
<proteinExistence type="predicted"/>
<evidence type="ECO:0000313" key="1">
    <source>
        <dbReference type="EMBL" id="CAL1605204.1"/>
    </source>
</evidence>
<evidence type="ECO:0000313" key="2">
    <source>
        <dbReference type="Proteomes" id="UP001497482"/>
    </source>
</evidence>
<keyword evidence="2" id="KW-1185">Reference proteome</keyword>
<dbReference type="EMBL" id="OZ035827">
    <property type="protein sequence ID" value="CAL1605204.1"/>
    <property type="molecule type" value="Genomic_DNA"/>
</dbReference>
<organism evidence="1 2">
    <name type="scientific">Knipowitschia caucasica</name>
    <name type="common">Caucasian dwarf goby</name>
    <name type="synonym">Pomatoschistus caucasicus</name>
    <dbReference type="NCBI Taxonomy" id="637954"/>
    <lineage>
        <taxon>Eukaryota</taxon>
        <taxon>Metazoa</taxon>
        <taxon>Chordata</taxon>
        <taxon>Craniata</taxon>
        <taxon>Vertebrata</taxon>
        <taxon>Euteleostomi</taxon>
        <taxon>Actinopterygii</taxon>
        <taxon>Neopterygii</taxon>
        <taxon>Teleostei</taxon>
        <taxon>Neoteleostei</taxon>
        <taxon>Acanthomorphata</taxon>
        <taxon>Gobiaria</taxon>
        <taxon>Gobiiformes</taxon>
        <taxon>Gobioidei</taxon>
        <taxon>Gobiidae</taxon>
        <taxon>Gobiinae</taxon>
        <taxon>Knipowitschia</taxon>
    </lineage>
</organism>
<gene>
    <name evidence="1" type="ORF">KC01_LOCUS32620</name>
</gene>
<dbReference type="Proteomes" id="UP001497482">
    <property type="component" value="Chromosome 5"/>
</dbReference>
<accession>A0AAV2LVV7</accession>
<protein>
    <submittedName>
        <fullName evidence="1">Uncharacterized protein</fullName>
    </submittedName>
</protein>
<dbReference type="AlphaFoldDB" id="A0AAV2LVV7"/>